<comment type="function">
    <text evidence="17">Core subunit of the mitochondrial membrane respiratory chain NADH dehydrogenase (Complex I) which catalyzes electron transfer from NADH through the respiratory chain, using ubiquinone as an electron acceptor. Essential for the catalytic activity and assembly of complex I.</text>
</comment>
<keyword evidence="7 17" id="KW-0679">Respiratory chain</keyword>
<evidence type="ECO:0000256" key="6">
    <source>
        <dbReference type="ARBA" id="ARBA00022448"/>
    </source>
</evidence>
<dbReference type="EMBL" id="KX091853">
    <property type="protein sequence ID" value="ASM82652.1"/>
    <property type="molecule type" value="Genomic_DNA"/>
</dbReference>
<feature type="transmembrane region" description="Helical" evidence="17">
    <location>
        <begin position="301"/>
        <end position="322"/>
    </location>
</feature>
<evidence type="ECO:0000256" key="12">
    <source>
        <dbReference type="ARBA" id="ARBA00023027"/>
    </source>
</evidence>
<keyword evidence="14 17" id="KW-0496">Mitochondrion</keyword>
<dbReference type="GO" id="GO:0048039">
    <property type="term" value="F:ubiquinone binding"/>
    <property type="evidence" value="ECO:0007669"/>
    <property type="project" value="TreeGrafter"/>
</dbReference>
<dbReference type="PANTHER" id="PTHR43507">
    <property type="entry name" value="NADH-UBIQUINONE OXIDOREDUCTASE CHAIN 4"/>
    <property type="match status" value="1"/>
</dbReference>
<evidence type="ECO:0000256" key="1">
    <source>
        <dbReference type="ARBA" id="ARBA00003257"/>
    </source>
</evidence>
<dbReference type="AlphaFoldDB" id="A0A678RTQ6"/>
<evidence type="ECO:0000256" key="2">
    <source>
        <dbReference type="ARBA" id="ARBA00004225"/>
    </source>
</evidence>
<dbReference type="InterPro" id="IPR000260">
    <property type="entry name" value="NADH4_N"/>
</dbReference>
<dbReference type="GO" id="GO:0042773">
    <property type="term" value="P:ATP synthesis coupled electron transport"/>
    <property type="evidence" value="ECO:0007669"/>
    <property type="project" value="InterPro"/>
</dbReference>
<keyword evidence="13 17" id="KW-0830">Ubiquinone</keyword>
<dbReference type="GO" id="GO:0008137">
    <property type="term" value="F:NADH dehydrogenase (ubiquinone) activity"/>
    <property type="evidence" value="ECO:0007669"/>
    <property type="project" value="UniProtKB-UniRule"/>
</dbReference>
<dbReference type="GO" id="GO:0015990">
    <property type="term" value="P:electron transport coupled proton transport"/>
    <property type="evidence" value="ECO:0007669"/>
    <property type="project" value="TreeGrafter"/>
</dbReference>
<keyword evidence="15 17" id="KW-0472">Membrane</keyword>
<organism evidence="20">
    <name type="scientific">Eudohrnia metallica</name>
    <dbReference type="NCBI Taxonomy" id="2021301"/>
    <lineage>
        <taxon>Eukaryota</taxon>
        <taxon>Metazoa</taxon>
        <taxon>Ecdysozoa</taxon>
        <taxon>Arthropoda</taxon>
        <taxon>Hexapoda</taxon>
        <taxon>Insecta</taxon>
        <taxon>Pterygota</taxon>
        <taxon>Neoptera</taxon>
        <taxon>Polyneoptera</taxon>
        <taxon>Dermaptera</taxon>
        <taxon>Neodermaptera</taxon>
        <taxon>Epidermaptera</taxon>
        <taxon>Forficuloidea</taxon>
        <taxon>Forficulidae</taxon>
        <taxon>Eudohrnia</taxon>
    </lineage>
</organism>
<comment type="catalytic activity">
    <reaction evidence="16 17">
        <text>a ubiquinone + NADH + 5 H(+)(in) = a ubiquinol + NAD(+) + 4 H(+)(out)</text>
        <dbReference type="Rhea" id="RHEA:29091"/>
        <dbReference type="Rhea" id="RHEA-COMP:9565"/>
        <dbReference type="Rhea" id="RHEA-COMP:9566"/>
        <dbReference type="ChEBI" id="CHEBI:15378"/>
        <dbReference type="ChEBI" id="CHEBI:16389"/>
        <dbReference type="ChEBI" id="CHEBI:17976"/>
        <dbReference type="ChEBI" id="CHEBI:57540"/>
        <dbReference type="ChEBI" id="CHEBI:57945"/>
        <dbReference type="EC" id="7.1.1.2"/>
    </reaction>
</comment>
<dbReference type="InterPro" id="IPR003918">
    <property type="entry name" value="NADH_UbQ_OxRdtase"/>
</dbReference>
<name>A0A678RTQ6_9NEOP</name>
<evidence type="ECO:0000256" key="5">
    <source>
        <dbReference type="ARBA" id="ARBA00021006"/>
    </source>
</evidence>
<feature type="transmembrane region" description="Helical" evidence="17">
    <location>
        <begin position="247"/>
        <end position="266"/>
    </location>
</feature>
<evidence type="ECO:0000256" key="10">
    <source>
        <dbReference type="ARBA" id="ARBA00022982"/>
    </source>
</evidence>
<dbReference type="PRINTS" id="PR01437">
    <property type="entry name" value="NUOXDRDTASE4"/>
</dbReference>
<gene>
    <name evidence="20" type="primary">ND4</name>
</gene>
<dbReference type="GO" id="GO:0031966">
    <property type="term" value="C:mitochondrial membrane"/>
    <property type="evidence" value="ECO:0007669"/>
    <property type="project" value="UniProtKB-SubCell"/>
</dbReference>
<feature type="transmembrane region" description="Helical" evidence="17">
    <location>
        <begin position="21"/>
        <end position="45"/>
    </location>
</feature>
<evidence type="ECO:0000256" key="11">
    <source>
        <dbReference type="ARBA" id="ARBA00022989"/>
    </source>
</evidence>
<keyword evidence="11 17" id="KW-1133">Transmembrane helix</keyword>
<evidence type="ECO:0000259" key="18">
    <source>
        <dbReference type="Pfam" id="PF00361"/>
    </source>
</evidence>
<dbReference type="EC" id="7.1.1.2" evidence="4 17"/>
<keyword evidence="12 17" id="KW-0520">NAD</keyword>
<feature type="transmembrane region" description="Helical" evidence="17">
    <location>
        <begin position="57"/>
        <end position="76"/>
    </location>
</feature>
<feature type="transmembrane region" description="Helical" evidence="17">
    <location>
        <begin position="182"/>
        <end position="204"/>
    </location>
</feature>
<geneLocation type="mitochondrion" evidence="20"/>
<comment type="similarity">
    <text evidence="3 17">Belongs to the complex I subunit 4 family.</text>
</comment>
<dbReference type="GO" id="GO:0003954">
    <property type="term" value="F:NADH dehydrogenase activity"/>
    <property type="evidence" value="ECO:0007669"/>
    <property type="project" value="TreeGrafter"/>
</dbReference>
<keyword evidence="10 17" id="KW-0249">Electron transport</keyword>
<evidence type="ECO:0000256" key="4">
    <source>
        <dbReference type="ARBA" id="ARBA00012944"/>
    </source>
</evidence>
<reference evidence="20" key="1">
    <citation type="submission" date="2016-04" db="EMBL/GenBank/DDBJ databases">
        <title>The partial mitochondrial genomes of Eudohrnia metallica.</title>
        <authorList>
            <person name="Song F."/>
            <person name="Liu Y.Q."/>
            <person name="Jiang P."/>
            <person name="Li H."/>
            <person name="Cai W.Z."/>
        </authorList>
    </citation>
    <scope>NUCLEOTIDE SEQUENCE</scope>
</reference>
<evidence type="ECO:0000256" key="14">
    <source>
        <dbReference type="ARBA" id="ARBA00023128"/>
    </source>
</evidence>
<evidence type="ECO:0000256" key="3">
    <source>
        <dbReference type="ARBA" id="ARBA00009025"/>
    </source>
</evidence>
<evidence type="ECO:0000259" key="19">
    <source>
        <dbReference type="Pfam" id="PF01059"/>
    </source>
</evidence>
<keyword evidence="6 17" id="KW-0813">Transport</keyword>
<feature type="transmembrane region" description="Helical" evidence="17">
    <location>
        <begin position="88"/>
        <end position="105"/>
    </location>
</feature>
<evidence type="ECO:0000313" key="20">
    <source>
        <dbReference type="EMBL" id="ASM82652.1"/>
    </source>
</evidence>
<dbReference type="Pfam" id="PF00361">
    <property type="entry name" value="Proton_antipo_M"/>
    <property type="match status" value="1"/>
</dbReference>
<keyword evidence="9" id="KW-1278">Translocase</keyword>
<dbReference type="InterPro" id="IPR001750">
    <property type="entry name" value="ND/Mrp_TM"/>
</dbReference>
<dbReference type="Pfam" id="PF01059">
    <property type="entry name" value="Oxidored_q5_N"/>
    <property type="match status" value="1"/>
</dbReference>
<protein>
    <recommendedName>
        <fullName evidence="5 17">NADH-ubiquinone oxidoreductase chain 4</fullName>
        <ecNumber evidence="4 17">7.1.1.2</ecNumber>
    </recommendedName>
</protein>
<feature type="domain" description="NADH:quinone oxidoreductase/Mrp antiporter transmembrane" evidence="18">
    <location>
        <begin position="111"/>
        <end position="389"/>
    </location>
</feature>
<evidence type="ECO:0000256" key="8">
    <source>
        <dbReference type="ARBA" id="ARBA00022692"/>
    </source>
</evidence>
<comment type="function">
    <text evidence="1">Core subunit of the mitochondrial membrane respiratory chain NADH dehydrogenase (Complex I) that is believed to belong to the minimal assembly required for catalysis. Complex I functions in the transfer of electrons from NADH to the respiratory chain. The immediate electron acceptor for the enzyme is believed to be ubiquinone.</text>
</comment>
<evidence type="ECO:0000256" key="7">
    <source>
        <dbReference type="ARBA" id="ARBA00022660"/>
    </source>
</evidence>
<feature type="transmembrane region" description="Helical" evidence="17">
    <location>
        <begin position="111"/>
        <end position="132"/>
    </location>
</feature>
<dbReference type="PANTHER" id="PTHR43507:SF20">
    <property type="entry name" value="NADH-UBIQUINONE OXIDOREDUCTASE CHAIN 4"/>
    <property type="match status" value="1"/>
</dbReference>
<feature type="transmembrane region" description="Helical" evidence="17">
    <location>
        <begin position="139"/>
        <end position="162"/>
    </location>
</feature>
<evidence type="ECO:0000256" key="17">
    <source>
        <dbReference type="RuleBase" id="RU003297"/>
    </source>
</evidence>
<feature type="transmembrane region" description="Helical" evidence="17">
    <location>
        <begin position="216"/>
        <end position="235"/>
    </location>
</feature>
<accession>A0A678RTQ6</accession>
<evidence type="ECO:0000256" key="15">
    <source>
        <dbReference type="ARBA" id="ARBA00023136"/>
    </source>
</evidence>
<comment type="subcellular location">
    <subcellularLocation>
        <location evidence="2 17">Mitochondrion membrane</location>
        <topology evidence="2 17">Multi-pass membrane protein</topology>
    </subcellularLocation>
</comment>
<feature type="transmembrane region" description="Helical" evidence="17">
    <location>
        <begin position="343"/>
        <end position="361"/>
    </location>
</feature>
<evidence type="ECO:0000256" key="13">
    <source>
        <dbReference type="ARBA" id="ARBA00023075"/>
    </source>
</evidence>
<feature type="transmembrane region" description="Helical" evidence="17">
    <location>
        <begin position="381"/>
        <end position="400"/>
    </location>
</feature>
<keyword evidence="8 17" id="KW-0812">Transmembrane</keyword>
<evidence type="ECO:0000256" key="9">
    <source>
        <dbReference type="ARBA" id="ARBA00022967"/>
    </source>
</evidence>
<evidence type="ECO:0000256" key="16">
    <source>
        <dbReference type="ARBA" id="ARBA00049551"/>
    </source>
</evidence>
<feature type="domain" description="NADH:ubiquinone oxidoreductase chain 4 N-terminal" evidence="19">
    <location>
        <begin position="1"/>
        <end position="103"/>
    </location>
</feature>
<sequence>MMKLLVGMGGLMALVGKSGGWWIFIGWAFVFSSGMMTMVPLHGSWSSLGNGSGWDQLSFSLVWLSIWIIALMTMASTKVYNHDVYPQTFLVLGGSLMLILTLTFSTLHMGVFYVSFEASLVPTLLLILGWGYQPERLQAGLYLMLYTLTASLPLLLGVMSLGGVSMTFQFFANWKFQGGSTLLYLSLILAFLVKMPMFLTHLWLPKAHVEAPVAGSMILAGVLLKMGGYGLLRFLPYVYLPATRYNHWWVSLSLVGGVLISCLCLRQTDMKSLVAYSSVAHMGLVTGGIMTMTSWGANGALTMMLAHGLCSSALFMLVNVVYERSGSRSLMVNRGLLNLMPSMALWWFLFSACNMAAPPSMNLMGEVSLFFGLLSWARSSMLAMMIMTFLAAGYSLYLYARSQHGSSGSALYAHGGGDVREYLGLMLHWLPLNAILLKCGLSFSWL</sequence>
<proteinExistence type="inferred from homology"/>
<feature type="transmembrane region" description="Helical" evidence="17">
    <location>
        <begin position="273"/>
        <end position="295"/>
    </location>
</feature>